<dbReference type="EMBL" id="WHOB01000043">
    <property type="protein sequence ID" value="NOU80353.1"/>
    <property type="molecule type" value="Genomic_DNA"/>
</dbReference>
<accession>A0ABX1YH45</accession>
<evidence type="ECO:0000313" key="2">
    <source>
        <dbReference type="Proteomes" id="UP000596857"/>
    </source>
</evidence>
<keyword evidence="2" id="KW-1185">Reference proteome</keyword>
<proteinExistence type="predicted"/>
<protein>
    <submittedName>
        <fullName evidence="1">Uncharacterized protein</fullName>
    </submittedName>
</protein>
<evidence type="ECO:0000313" key="1">
    <source>
        <dbReference type="EMBL" id="NOU80353.1"/>
    </source>
</evidence>
<reference evidence="1 2" key="1">
    <citation type="submission" date="2019-10" db="EMBL/GenBank/DDBJ databases">
        <title>Description of Paenibacillus terricola sp. nov.</title>
        <authorList>
            <person name="Carlier A."/>
            <person name="Qi S."/>
        </authorList>
    </citation>
    <scope>NUCLEOTIDE SEQUENCE [LARGE SCALE GENOMIC DNA]</scope>
    <source>
        <strain evidence="1 2">LMG 31459</strain>
    </source>
</reference>
<organism evidence="1 2">
    <name type="scientific">Paenibacillus phytohabitans</name>
    <dbReference type="NCBI Taxonomy" id="2654978"/>
    <lineage>
        <taxon>Bacteria</taxon>
        <taxon>Bacillati</taxon>
        <taxon>Bacillota</taxon>
        <taxon>Bacilli</taxon>
        <taxon>Bacillales</taxon>
        <taxon>Paenibacillaceae</taxon>
        <taxon>Paenibacillus</taxon>
    </lineage>
</organism>
<name>A0ABX1YH45_9BACL</name>
<gene>
    <name evidence="1" type="ORF">GC101_15895</name>
</gene>
<comment type="caution">
    <text evidence="1">The sequence shown here is derived from an EMBL/GenBank/DDBJ whole genome shotgun (WGS) entry which is preliminary data.</text>
</comment>
<dbReference type="Proteomes" id="UP000596857">
    <property type="component" value="Unassembled WGS sequence"/>
</dbReference>
<dbReference type="RefSeq" id="WP_171718017.1">
    <property type="nucleotide sequence ID" value="NZ_WHOB01000043.1"/>
</dbReference>
<sequence>MNTTTLCEIPQELKDQFESRDHVKLDKLNFIVDHKHIYLSHEHSSFMSLFYVESTDFVYPKRDYKGLPITTLRFMLKELRLLKSKNNTIAERHVYFYPDTNNYITFQLVDNEVLSINLVQRKIKNPTNIIHSIFSREGKLVTKNMYIKFDEVFTSIYELSETLILGLGNREEIGGDLVVLEQQIRLSKSLFNKLMEKN</sequence>